<reference evidence="2 3" key="1">
    <citation type="submission" date="2019-02" db="EMBL/GenBank/DDBJ databases">
        <title>Deep-cultivation of Planctomycetes and their phenomic and genomic characterization uncovers novel biology.</title>
        <authorList>
            <person name="Wiegand S."/>
            <person name="Jogler M."/>
            <person name="Boedeker C."/>
            <person name="Pinto D."/>
            <person name="Vollmers J."/>
            <person name="Rivas-Marin E."/>
            <person name="Kohn T."/>
            <person name="Peeters S.H."/>
            <person name="Heuer A."/>
            <person name="Rast P."/>
            <person name="Oberbeckmann S."/>
            <person name="Bunk B."/>
            <person name="Jeske O."/>
            <person name="Meyerdierks A."/>
            <person name="Storesund J.E."/>
            <person name="Kallscheuer N."/>
            <person name="Luecker S."/>
            <person name="Lage O.M."/>
            <person name="Pohl T."/>
            <person name="Merkel B.J."/>
            <person name="Hornburger P."/>
            <person name="Mueller R.-W."/>
            <person name="Bruemmer F."/>
            <person name="Labrenz M."/>
            <person name="Spormann A.M."/>
            <person name="Op Den Camp H."/>
            <person name="Overmann J."/>
            <person name="Amann R."/>
            <person name="Jetten M.S.M."/>
            <person name="Mascher T."/>
            <person name="Medema M.H."/>
            <person name="Devos D.P."/>
            <person name="Kaster A.-K."/>
            <person name="Ovreas L."/>
            <person name="Rohde M."/>
            <person name="Galperin M.Y."/>
            <person name="Jogler C."/>
        </authorList>
    </citation>
    <scope>NUCLEOTIDE SEQUENCE [LARGE SCALE GENOMIC DNA]</scope>
    <source>
        <strain evidence="2 3">CA13</strain>
    </source>
</reference>
<proteinExistence type="predicted"/>
<organism evidence="2 3">
    <name type="scientific">Novipirellula herctigrandis</name>
    <dbReference type="NCBI Taxonomy" id="2527986"/>
    <lineage>
        <taxon>Bacteria</taxon>
        <taxon>Pseudomonadati</taxon>
        <taxon>Planctomycetota</taxon>
        <taxon>Planctomycetia</taxon>
        <taxon>Pirellulales</taxon>
        <taxon>Pirellulaceae</taxon>
        <taxon>Novipirellula</taxon>
    </lineage>
</organism>
<protein>
    <submittedName>
        <fullName evidence="2">Uncharacterized protein</fullName>
    </submittedName>
</protein>
<comment type="caution">
    <text evidence="2">The sequence shown here is derived from an EMBL/GenBank/DDBJ whole genome shotgun (WGS) entry which is preliminary data.</text>
</comment>
<dbReference type="EMBL" id="SJPJ01000001">
    <property type="protein sequence ID" value="TWT82344.1"/>
    <property type="molecule type" value="Genomic_DNA"/>
</dbReference>
<sequence length="279" mass="31810" precursor="true">MSSFRMQIGGVFLSILLTGPAAWAGGLCSHCGGTGHCEKMVPVTVTKMKMVEETCYREEQQVKTVLVPKVIQVEQLVPYEYTAWVRVKKEDPQELEIKTPKFRWVDQKYTITVPGKDTVTKTRKRTEMVPTTEICTVTEDHGYYETKMVATKTCGGCLCTEKKVWCPCPVEVLKEKTVMKPVTIEEPYTCEVDICVPIEKTRRVKEYFTKVEKKTVKNPYTTLEPRKRTKMVTAFVPETVHEEKTEICTVKVPYTVVREVPVQVTCMVPEQQACSCQSN</sequence>
<name>A0A5C5Z516_9BACT</name>
<feature type="signal peptide" evidence="1">
    <location>
        <begin position="1"/>
        <end position="24"/>
    </location>
</feature>
<evidence type="ECO:0000313" key="2">
    <source>
        <dbReference type="EMBL" id="TWT82344.1"/>
    </source>
</evidence>
<accession>A0A5C5Z516</accession>
<evidence type="ECO:0000256" key="1">
    <source>
        <dbReference type="SAM" id="SignalP"/>
    </source>
</evidence>
<keyword evidence="3" id="KW-1185">Reference proteome</keyword>
<evidence type="ECO:0000313" key="3">
    <source>
        <dbReference type="Proteomes" id="UP000315010"/>
    </source>
</evidence>
<keyword evidence="1" id="KW-0732">Signal</keyword>
<gene>
    <name evidence="2" type="ORF">CA13_38060</name>
</gene>
<dbReference type="RefSeq" id="WP_146398792.1">
    <property type="nucleotide sequence ID" value="NZ_SJPJ01000001.1"/>
</dbReference>
<dbReference type="Proteomes" id="UP000315010">
    <property type="component" value="Unassembled WGS sequence"/>
</dbReference>
<feature type="chain" id="PRO_5022994928" evidence="1">
    <location>
        <begin position="25"/>
        <end position="279"/>
    </location>
</feature>
<dbReference type="AlphaFoldDB" id="A0A5C5Z516"/>
<dbReference type="OrthoDB" id="266628at2"/>